<dbReference type="AlphaFoldDB" id="A0A1H9TYU5"/>
<keyword evidence="1" id="KW-0472">Membrane</keyword>
<keyword evidence="1" id="KW-1133">Transmembrane helix</keyword>
<dbReference type="EMBL" id="FOGL01000015">
    <property type="protein sequence ID" value="SES02425.1"/>
    <property type="molecule type" value="Genomic_DNA"/>
</dbReference>
<proteinExistence type="predicted"/>
<feature type="transmembrane region" description="Helical" evidence="1">
    <location>
        <begin position="7"/>
        <end position="29"/>
    </location>
</feature>
<evidence type="ECO:0000313" key="3">
    <source>
        <dbReference type="Proteomes" id="UP000199687"/>
    </source>
</evidence>
<reference evidence="2 3" key="1">
    <citation type="submission" date="2016-10" db="EMBL/GenBank/DDBJ databases">
        <authorList>
            <person name="de Groot N.N."/>
        </authorList>
    </citation>
    <scope>NUCLEOTIDE SEQUENCE [LARGE SCALE GENOMIC DNA]</scope>
    <source>
        <strain evidence="2 3">CGMCC 1.7727</strain>
    </source>
</reference>
<dbReference type="RefSeq" id="WP_089742297.1">
    <property type="nucleotide sequence ID" value="NZ_FOGL01000015.1"/>
</dbReference>
<keyword evidence="3" id="KW-1185">Reference proteome</keyword>
<accession>A0A1H9TYU5</accession>
<sequence>MGKYVNIFFGTLVISFIIFSLGNGFFGGGNYIETIILSVGAAIVFLLSYIIAQVQYLIDIVKKK</sequence>
<gene>
    <name evidence="2" type="ORF">SAMN04487944_11578</name>
</gene>
<dbReference type="STRING" id="531814.SAMN04487944_11578"/>
<protein>
    <submittedName>
        <fullName evidence="2">Uncharacterized protein</fullName>
    </submittedName>
</protein>
<evidence type="ECO:0000313" key="2">
    <source>
        <dbReference type="EMBL" id="SES02425.1"/>
    </source>
</evidence>
<feature type="transmembrane region" description="Helical" evidence="1">
    <location>
        <begin position="35"/>
        <end position="58"/>
    </location>
</feature>
<organism evidence="2 3">
    <name type="scientific">Gracilibacillus ureilyticus</name>
    <dbReference type="NCBI Taxonomy" id="531814"/>
    <lineage>
        <taxon>Bacteria</taxon>
        <taxon>Bacillati</taxon>
        <taxon>Bacillota</taxon>
        <taxon>Bacilli</taxon>
        <taxon>Bacillales</taxon>
        <taxon>Bacillaceae</taxon>
        <taxon>Gracilibacillus</taxon>
    </lineage>
</organism>
<dbReference type="OrthoDB" id="2951441at2"/>
<evidence type="ECO:0000256" key="1">
    <source>
        <dbReference type="SAM" id="Phobius"/>
    </source>
</evidence>
<name>A0A1H9TYU5_9BACI</name>
<dbReference type="Proteomes" id="UP000199687">
    <property type="component" value="Unassembled WGS sequence"/>
</dbReference>
<keyword evidence="1" id="KW-0812">Transmembrane</keyword>